<evidence type="ECO:0000313" key="2">
    <source>
        <dbReference type="EMBL" id="ETW86647.1"/>
    </source>
</evidence>
<protein>
    <recommendedName>
        <fullName evidence="1">DUF6593 domain-containing protein</fullName>
    </recommendedName>
</protein>
<dbReference type="RefSeq" id="XP_009540650.1">
    <property type="nucleotide sequence ID" value="XM_009542355.1"/>
</dbReference>
<dbReference type="STRING" id="747525.W4KLE4"/>
<dbReference type="InParanoid" id="W4KLE4"/>
<dbReference type="EMBL" id="KI925454">
    <property type="protein sequence ID" value="ETW86647.1"/>
    <property type="molecule type" value="Genomic_DNA"/>
</dbReference>
<dbReference type="HOGENOM" id="CLU_084280_4_1_1"/>
<dbReference type="Proteomes" id="UP000030671">
    <property type="component" value="Unassembled WGS sequence"/>
</dbReference>
<evidence type="ECO:0000259" key="1">
    <source>
        <dbReference type="Pfam" id="PF20236"/>
    </source>
</evidence>
<gene>
    <name evidence="2" type="ORF">HETIRDRAFT_447341</name>
</gene>
<dbReference type="GeneID" id="20675766"/>
<dbReference type="KEGG" id="hir:HETIRDRAFT_447341"/>
<dbReference type="Pfam" id="PF20236">
    <property type="entry name" value="DUF6593"/>
    <property type="match status" value="1"/>
</dbReference>
<sequence length="193" mass="22226">MDLYFNNGDPLNALLRDERKRTLYLVDTPFAFVDKVTTLTKYAYDNAGRMDHGRVVARFEWHVFSDTRFEFEGQLYTAKAFLQKHSRGRQHHFQGLDGRPYKWKWGSKAPSLRVNDGSETVIAEYHRRSLGFLNSAHDPYLRVSPQGMHMLDLIVATFIFVEKKRLDAQRRRNNANTSMASASMTAGAVASTF</sequence>
<feature type="domain" description="DUF6593" evidence="1">
    <location>
        <begin position="9"/>
        <end position="165"/>
    </location>
</feature>
<evidence type="ECO:0000313" key="3">
    <source>
        <dbReference type="Proteomes" id="UP000030671"/>
    </source>
</evidence>
<reference evidence="2 3" key="1">
    <citation type="journal article" date="2012" name="New Phytol.">
        <title>Insight into trade-off between wood decay and parasitism from the genome of a fungal forest pathogen.</title>
        <authorList>
            <person name="Olson A."/>
            <person name="Aerts A."/>
            <person name="Asiegbu F."/>
            <person name="Belbahri L."/>
            <person name="Bouzid O."/>
            <person name="Broberg A."/>
            <person name="Canback B."/>
            <person name="Coutinho P.M."/>
            <person name="Cullen D."/>
            <person name="Dalman K."/>
            <person name="Deflorio G."/>
            <person name="van Diepen L.T."/>
            <person name="Dunand C."/>
            <person name="Duplessis S."/>
            <person name="Durling M."/>
            <person name="Gonthier P."/>
            <person name="Grimwood J."/>
            <person name="Fossdal C.G."/>
            <person name="Hansson D."/>
            <person name="Henrissat B."/>
            <person name="Hietala A."/>
            <person name="Himmelstrand K."/>
            <person name="Hoffmeister D."/>
            <person name="Hogberg N."/>
            <person name="James T.Y."/>
            <person name="Karlsson M."/>
            <person name="Kohler A."/>
            <person name="Kues U."/>
            <person name="Lee Y.H."/>
            <person name="Lin Y.C."/>
            <person name="Lind M."/>
            <person name="Lindquist E."/>
            <person name="Lombard V."/>
            <person name="Lucas S."/>
            <person name="Lunden K."/>
            <person name="Morin E."/>
            <person name="Murat C."/>
            <person name="Park J."/>
            <person name="Raffaello T."/>
            <person name="Rouze P."/>
            <person name="Salamov A."/>
            <person name="Schmutz J."/>
            <person name="Solheim H."/>
            <person name="Stahlberg J."/>
            <person name="Velez H."/>
            <person name="de Vries R.P."/>
            <person name="Wiebenga A."/>
            <person name="Woodward S."/>
            <person name="Yakovlev I."/>
            <person name="Garbelotto M."/>
            <person name="Martin F."/>
            <person name="Grigoriev I.V."/>
            <person name="Stenlid J."/>
        </authorList>
    </citation>
    <scope>NUCLEOTIDE SEQUENCE [LARGE SCALE GENOMIC DNA]</scope>
    <source>
        <strain evidence="2 3">TC 32-1</strain>
    </source>
</reference>
<dbReference type="InterPro" id="IPR046528">
    <property type="entry name" value="DUF6593"/>
</dbReference>
<dbReference type="OrthoDB" id="3021178at2759"/>
<name>W4KLE4_HETIT</name>
<keyword evidence="3" id="KW-1185">Reference proteome</keyword>
<proteinExistence type="predicted"/>
<accession>W4KLE4</accession>
<dbReference type="AlphaFoldDB" id="W4KLE4"/>
<organism evidence="2 3">
    <name type="scientific">Heterobasidion irregulare (strain TC 32-1)</name>
    <dbReference type="NCBI Taxonomy" id="747525"/>
    <lineage>
        <taxon>Eukaryota</taxon>
        <taxon>Fungi</taxon>
        <taxon>Dikarya</taxon>
        <taxon>Basidiomycota</taxon>
        <taxon>Agaricomycotina</taxon>
        <taxon>Agaricomycetes</taxon>
        <taxon>Russulales</taxon>
        <taxon>Bondarzewiaceae</taxon>
        <taxon>Heterobasidion</taxon>
        <taxon>Heterobasidion annosum species complex</taxon>
    </lineage>
</organism>